<organism evidence="5 6">
    <name type="scientific">Dermatophilus congolensis</name>
    <dbReference type="NCBI Taxonomy" id="1863"/>
    <lineage>
        <taxon>Bacteria</taxon>
        <taxon>Bacillati</taxon>
        <taxon>Actinomycetota</taxon>
        <taxon>Actinomycetes</taxon>
        <taxon>Micrococcales</taxon>
        <taxon>Dermatophilaceae</taxon>
        <taxon>Dermatophilus</taxon>
    </lineage>
</organism>
<evidence type="ECO:0000256" key="3">
    <source>
        <dbReference type="SAM" id="MobiDB-lite"/>
    </source>
</evidence>
<dbReference type="SUPFAM" id="SSF53218">
    <property type="entry name" value="Molybdenum cofactor biosynthesis proteins"/>
    <property type="match status" value="1"/>
</dbReference>
<dbReference type="InterPro" id="IPR036425">
    <property type="entry name" value="MoaB/Mog-like_dom_sf"/>
</dbReference>
<dbReference type="Gene3D" id="3.40.980.10">
    <property type="entry name" value="MoaB/Mog-like domain"/>
    <property type="match status" value="1"/>
</dbReference>
<dbReference type="PANTHER" id="PTHR43764">
    <property type="entry name" value="MOLYBDENUM COFACTOR BIOSYNTHESIS"/>
    <property type="match status" value="1"/>
</dbReference>
<feature type="domain" description="MoaB/Mog" evidence="4">
    <location>
        <begin position="51"/>
        <end position="193"/>
    </location>
</feature>
<gene>
    <name evidence="5" type="primary">mog</name>
    <name evidence="5" type="ORF">NCTC7915_01575</name>
</gene>
<comment type="pathway">
    <text evidence="1">Cofactor biosynthesis; molybdopterin biosynthesis.</text>
</comment>
<dbReference type="SMART" id="SM00852">
    <property type="entry name" value="MoCF_biosynth"/>
    <property type="match status" value="1"/>
</dbReference>
<dbReference type="AlphaFoldDB" id="A0AA46BP51"/>
<dbReference type="EC" id="2.7.7.75" evidence="5"/>
<keyword evidence="5" id="KW-0548">Nucleotidyltransferase</keyword>
<dbReference type="CDD" id="cd00886">
    <property type="entry name" value="MogA_MoaB"/>
    <property type="match status" value="1"/>
</dbReference>
<protein>
    <submittedName>
        <fullName evidence="5">Molybdopterin adenylyltransferase</fullName>
        <ecNumber evidence="5">2.7.7.75</ecNumber>
    </submittedName>
</protein>
<dbReference type="EMBL" id="UFYA01000001">
    <property type="protein sequence ID" value="STD11376.1"/>
    <property type="molecule type" value="Genomic_DNA"/>
</dbReference>
<dbReference type="Proteomes" id="UP000254118">
    <property type="component" value="Unassembled WGS sequence"/>
</dbReference>
<keyword evidence="2" id="KW-0501">Molybdenum cofactor biosynthesis</keyword>
<dbReference type="PANTHER" id="PTHR43764:SF1">
    <property type="entry name" value="MOLYBDOPTERIN MOLYBDOTRANSFERASE"/>
    <property type="match status" value="1"/>
</dbReference>
<evidence type="ECO:0000313" key="6">
    <source>
        <dbReference type="Proteomes" id="UP000254118"/>
    </source>
</evidence>
<name>A0AA46BP51_9MICO</name>
<proteinExistence type="predicted"/>
<evidence type="ECO:0000256" key="2">
    <source>
        <dbReference type="ARBA" id="ARBA00023150"/>
    </source>
</evidence>
<accession>A0AA46BP51</accession>
<evidence type="ECO:0000256" key="1">
    <source>
        <dbReference type="ARBA" id="ARBA00005046"/>
    </source>
</evidence>
<dbReference type="NCBIfam" id="TIGR00177">
    <property type="entry name" value="molyb_syn"/>
    <property type="match status" value="1"/>
</dbReference>
<evidence type="ECO:0000313" key="5">
    <source>
        <dbReference type="EMBL" id="STD11376.1"/>
    </source>
</evidence>
<sequence>MSAAEGLGAVGVPGQAGQGERPHGAGGVVVPDPFVGRAAARSSFADGASACVITCSDRASSGEYEDVSGRILCERLTAWGFEVAAVLVGDGEPVREAVGATVRAGVRVVLTSGGTGVASRDLTPEMTEAFIDRPLPGVVEAIRAVGIARGVPTSMLSRGCAGMAGESFVVNLPGSSGATRDALDVLADVLPHVLVQTGSV</sequence>
<dbReference type="RefSeq" id="WP_258553194.1">
    <property type="nucleotide sequence ID" value="NZ_UFYA01000001.1"/>
</dbReference>
<reference evidence="5 6" key="1">
    <citation type="submission" date="2018-06" db="EMBL/GenBank/DDBJ databases">
        <authorList>
            <consortium name="Pathogen Informatics"/>
            <person name="Doyle S."/>
        </authorList>
    </citation>
    <scope>NUCLEOTIDE SEQUENCE [LARGE SCALE GENOMIC DNA]</scope>
    <source>
        <strain evidence="5 6">NCTC7915</strain>
    </source>
</reference>
<feature type="region of interest" description="Disordered" evidence="3">
    <location>
        <begin position="1"/>
        <end position="26"/>
    </location>
</feature>
<dbReference type="InterPro" id="IPR001453">
    <property type="entry name" value="MoaB/Mog_dom"/>
</dbReference>
<keyword evidence="5" id="KW-0808">Transferase</keyword>
<dbReference type="InterPro" id="IPR051920">
    <property type="entry name" value="MPT_Adenylyltrnsfr/MoaC-Rel"/>
</dbReference>
<evidence type="ECO:0000259" key="4">
    <source>
        <dbReference type="SMART" id="SM00852"/>
    </source>
</evidence>
<feature type="compositionally biased region" description="Gly residues" evidence="3">
    <location>
        <begin position="8"/>
        <end position="17"/>
    </location>
</feature>
<dbReference type="Pfam" id="PF00994">
    <property type="entry name" value="MoCF_biosynth"/>
    <property type="match status" value="1"/>
</dbReference>
<dbReference type="GO" id="GO:0061598">
    <property type="term" value="F:molybdopterin adenylyltransferase activity"/>
    <property type="evidence" value="ECO:0007669"/>
    <property type="project" value="UniProtKB-EC"/>
</dbReference>
<dbReference type="GO" id="GO:0006777">
    <property type="term" value="P:Mo-molybdopterin cofactor biosynthetic process"/>
    <property type="evidence" value="ECO:0007669"/>
    <property type="project" value="UniProtKB-KW"/>
</dbReference>
<comment type="caution">
    <text evidence="5">The sequence shown here is derived from an EMBL/GenBank/DDBJ whole genome shotgun (WGS) entry which is preliminary data.</text>
</comment>